<dbReference type="CDD" id="cd09023">
    <property type="entry name" value="Aldose_epim_Ec_c4013"/>
    <property type="match status" value="1"/>
</dbReference>
<dbReference type="Proteomes" id="UP000480178">
    <property type="component" value="Chromosome"/>
</dbReference>
<organism evidence="4 5">
    <name type="scientific">Rhodocytophaga rosea</name>
    <dbReference type="NCBI Taxonomy" id="2704465"/>
    <lineage>
        <taxon>Bacteria</taxon>
        <taxon>Pseudomonadati</taxon>
        <taxon>Bacteroidota</taxon>
        <taxon>Cytophagia</taxon>
        <taxon>Cytophagales</taxon>
        <taxon>Rhodocytophagaceae</taxon>
        <taxon>Rhodocytophaga</taxon>
    </lineage>
</organism>
<dbReference type="KEGG" id="rhoz:GXP67_12970"/>
<evidence type="ECO:0000256" key="1">
    <source>
        <dbReference type="ARBA" id="ARBA00001913"/>
    </source>
</evidence>
<dbReference type="GO" id="GO:0030246">
    <property type="term" value="F:carbohydrate binding"/>
    <property type="evidence" value="ECO:0007669"/>
    <property type="project" value="InterPro"/>
</dbReference>
<dbReference type="RefSeq" id="WP_162443503.1">
    <property type="nucleotide sequence ID" value="NZ_CP048222.1"/>
</dbReference>
<reference evidence="4 5" key="1">
    <citation type="submission" date="2020-01" db="EMBL/GenBank/DDBJ databases">
        <authorList>
            <person name="Kim M.K."/>
        </authorList>
    </citation>
    <scope>NUCLEOTIDE SEQUENCE [LARGE SCALE GENOMIC DNA]</scope>
    <source>
        <strain evidence="4 5">172606-1</strain>
    </source>
</reference>
<gene>
    <name evidence="4" type="ORF">GXP67_12970</name>
</gene>
<evidence type="ECO:0000313" key="5">
    <source>
        <dbReference type="Proteomes" id="UP000480178"/>
    </source>
</evidence>
<evidence type="ECO:0000256" key="3">
    <source>
        <dbReference type="ARBA" id="ARBA00022837"/>
    </source>
</evidence>
<dbReference type="Gene3D" id="2.70.98.10">
    <property type="match status" value="1"/>
</dbReference>
<accession>A0A6C0GI30</accession>
<keyword evidence="5" id="KW-1185">Reference proteome</keyword>
<evidence type="ECO:0000313" key="4">
    <source>
        <dbReference type="EMBL" id="QHT67474.1"/>
    </source>
</evidence>
<dbReference type="Pfam" id="PF14486">
    <property type="entry name" value="DUF4432"/>
    <property type="match status" value="1"/>
</dbReference>
<dbReference type="InterPro" id="IPR014718">
    <property type="entry name" value="GH-type_carb-bd"/>
</dbReference>
<name>A0A6C0GI30_9BACT</name>
<comment type="subunit">
    <text evidence="2">Monomer.</text>
</comment>
<sequence length="357" mass="39330">MASQSWHNKISNPAQLGGIETSVIDNGPGRGNRIAWINTGTGLRYKVVIDRAMDIVDAFYNQHSLAWISHVGITTPQAFSDQGIDWLRTFAGGLLTTCGLNHVGGPEKDEFGERGLHGRISNTPAEIESIIQPDPAAGKLEMSITGIIKQTQVFGPSLELRRTISGTLGQAVIRIRDEVINRANTATPHMLLYHLNFGWPLVDEGTDILWNGNWQARYDGKPNKIFREGNNFRKCPAPLDDHSGGGEEACFIEPAADQSGFWTCGLHNASIGLAVKMKFQKGQLPWLTNWQHWGKGEYVLGLEPGTHPPIGQAKARAENTLIHLQPGESKVYDLEMEVLHTSETINEFLKQSNIPNA</sequence>
<comment type="cofactor">
    <cofactor evidence="1">
        <name>Ca(2+)</name>
        <dbReference type="ChEBI" id="CHEBI:29108"/>
    </cofactor>
</comment>
<proteinExistence type="predicted"/>
<dbReference type="InterPro" id="IPR027839">
    <property type="entry name" value="DUF4432"/>
</dbReference>
<keyword evidence="3" id="KW-0106">Calcium</keyword>
<dbReference type="AlphaFoldDB" id="A0A6C0GI30"/>
<dbReference type="EMBL" id="CP048222">
    <property type="protein sequence ID" value="QHT67474.1"/>
    <property type="molecule type" value="Genomic_DNA"/>
</dbReference>
<protein>
    <submittedName>
        <fullName evidence="4">Aldose 1-epimerase family protein</fullName>
    </submittedName>
</protein>
<evidence type="ECO:0000256" key="2">
    <source>
        <dbReference type="ARBA" id="ARBA00011245"/>
    </source>
</evidence>